<name>A0A140DS54_9FIRM</name>
<accession>A0A140DS54</accession>
<dbReference type="PANTHER" id="PTHR42794">
    <property type="entry name" value="HEMIN IMPORT ATP-BINDING PROTEIN HMUV"/>
    <property type="match status" value="1"/>
</dbReference>
<gene>
    <name evidence="7" type="ORF">AALO17_03470</name>
</gene>
<dbReference type="InterPro" id="IPR003439">
    <property type="entry name" value="ABC_transporter-like_ATP-bd"/>
</dbReference>
<dbReference type="InterPro" id="IPR027417">
    <property type="entry name" value="P-loop_NTPase"/>
</dbReference>
<feature type="region of interest" description="Disordered" evidence="5">
    <location>
        <begin position="252"/>
        <end position="274"/>
    </location>
</feature>
<feature type="compositionally biased region" description="Basic and acidic residues" evidence="5">
    <location>
        <begin position="252"/>
        <end position="262"/>
    </location>
</feature>
<evidence type="ECO:0000256" key="5">
    <source>
        <dbReference type="SAM" id="MobiDB-lite"/>
    </source>
</evidence>
<evidence type="ECO:0000256" key="2">
    <source>
        <dbReference type="ARBA" id="ARBA00022741"/>
    </source>
</evidence>
<dbReference type="InterPro" id="IPR003593">
    <property type="entry name" value="AAA+_ATPase"/>
</dbReference>
<keyword evidence="3" id="KW-0067">ATP-binding</keyword>
<dbReference type="STRING" id="1702221.AALO17_03470"/>
<dbReference type="AlphaFoldDB" id="A0A140DS54"/>
<dbReference type="GO" id="GO:0016887">
    <property type="term" value="F:ATP hydrolysis activity"/>
    <property type="evidence" value="ECO:0007669"/>
    <property type="project" value="InterPro"/>
</dbReference>
<feature type="domain" description="ABC transporter" evidence="6">
    <location>
        <begin position="2"/>
        <end position="236"/>
    </location>
</feature>
<sequence length="274" mass="29895">MIELHHVTAGYSDKPVLHDITAAFQSGELTVIIGPNGSGKSTLAALCMGLVRPMEGKVRWNGRDLQSIPVKERAVTAGLLSQEHPVPSLSVRRLVMHGRFSQVPWPRTYADDDKVLADRALERAGIMDLADCSVAELSGGQRQKAYLAMLLNQDPEMMFFDEPATFLDLPSQKHLEMTMRSLAREGHGVIAVVHDLNTALKLADRILVMEKGQIRFGGTPEQLLASAIPQEIFGARIVPVMVEGSTEYIVKEASGHSGHSDRPQSGLSETPDVL</sequence>
<dbReference type="SMART" id="SM00382">
    <property type="entry name" value="AAA"/>
    <property type="match status" value="1"/>
</dbReference>
<keyword evidence="2" id="KW-0547">Nucleotide-binding</keyword>
<keyword evidence="8" id="KW-1185">Reference proteome</keyword>
<evidence type="ECO:0000256" key="3">
    <source>
        <dbReference type="ARBA" id="ARBA00022840"/>
    </source>
</evidence>
<evidence type="ECO:0000259" key="6">
    <source>
        <dbReference type="PROSITE" id="PS50893"/>
    </source>
</evidence>
<organism evidence="7 8">
    <name type="scientific">Faecalibaculum rodentium</name>
    <dbReference type="NCBI Taxonomy" id="1702221"/>
    <lineage>
        <taxon>Bacteria</taxon>
        <taxon>Bacillati</taxon>
        <taxon>Bacillota</taxon>
        <taxon>Erysipelotrichia</taxon>
        <taxon>Erysipelotrichales</taxon>
        <taxon>Erysipelotrichaceae</taxon>
        <taxon>Faecalibaculum</taxon>
    </lineage>
</organism>
<reference evidence="7 8" key="1">
    <citation type="journal article" date="2016" name="Gut Pathog.">
        <title>Whole genome sequencing of "Faecalibaculum rodentium" ALO17, isolated from C57BL/6J laboratory mouse feces.</title>
        <authorList>
            <person name="Lim S."/>
            <person name="Chang D.H."/>
            <person name="Ahn S."/>
            <person name="Kim B.C."/>
        </authorList>
    </citation>
    <scope>NUCLEOTIDE SEQUENCE [LARGE SCALE GENOMIC DNA]</scope>
    <source>
        <strain evidence="7 8">Alo17</strain>
    </source>
</reference>
<dbReference type="EMBL" id="CP011391">
    <property type="protein sequence ID" value="AMK53481.1"/>
    <property type="molecule type" value="Genomic_DNA"/>
</dbReference>
<protein>
    <recommendedName>
        <fullName evidence="6">ABC transporter domain-containing protein</fullName>
    </recommendedName>
</protein>
<evidence type="ECO:0000313" key="7">
    <source>
        <dbReference type="EMBL" id="AMK53481.1"/>
    </source>
</evidence>
<dbReference type="Gene3D" id="3.40.50.300">
    <property type="entry name" value="P-loop containing nucleotide triphosphate hydrolases"/>
    <property type="match status" value="1"/>
</dbReference>
<evidence type="ECO:0000256" key="1">
    <source>
        <dbReference type="ARBA" id="ARBA00022448"/>
    </source>
</evidence>
<evidence type="ECO:0000313" key="8">
    <source>
        <dbReference type="Proteomes" id="UP000069771"/>
    </source>
</evidence>
<keyword evidence="1" id="KW-0813">Transport</keyword>
<dbReference type="PROSITE" id="PS50893">
    <property type="entry name" value="ABC_TRANSPORTER_2"/>
    <property type="match status" value="1"/>
</dbReference>
<dbReference type="PANTHER" id="PTHR42794:SF1">
    <property type="entry name" value="HEMIN IMPORT ATP-BINDING PROTEIN HMUV"/>
    <property type="match status" value="1"/>
</dbReference>
<keyword evidence="4" id="KW-1278">Translocase</keyword>
<evidence type="ECO:0000256" key="4">
    <source>
        <dbReference type="ARBA" id="ARBA00022967"/>
    </source>
</evidence>
<dbReference type="KEGG" id="fro:AALO17_03470"/>
<dbReference type="Proteomes" id="UP000069771">
    <property type="component" value="Chromosome"/>
</dbReference>
<dbReference type="Pfam" id="PF00005">
    <property type="entry name" value="ABC_tran"/>
    <property type="match status" value="1"/>
</dbReference>
<dbReference type="CDD" id="cd03214">
    <property type="entry name" value="ABC_Iron-Siderophores_B12_Hemin"/>
    <property type="match status" value="1"/>
</dbReference>
<proteinExistence type="predicted"/>
<dbReference type="SUPFAM" id="SSF52540">
    <property type="entry name" value="P-loop containing nucleoside triphosphate hydrolases"/>
    <property type="match status" value="1"/>
</dbReference>
<dbReference type="GO" id="GO:0005524">
    <property type="term" value="F:ATP binding"/>
    <property type="evidence" value="ECO:0007669"/>
    <property type="project" value="UniProtKB-KW"/>
</dbReference>